<evidence type="ECO:0000256" key="1">
    <source>
        <dbReference type="ARBA" id="ARBA00006943"/>
    </source>
</evidence>
<feature type="non-terminal residue" evidence="3">
    <location>
        <position position="1"/>
    </location>
</feature>
<keyword evidence="2" id="KW-0808">Transferase</keyword>
<reference evidence="3 4" key="1">
    <citation type="submission" date="2015-06" db="EMBL/GenBank/DDBJ databases">
        <title>Draft genome sequence of Streptomyces leeuwenhoekii C58, which produces the novel lasso peptide, chaxapeptin.</title>
        <authorList>
            <person name="Yi Y."/>
            <person name="Hai D."/>
            <person name="Jaspars M."/>
            <person name="Sheng H."/>
            <person name="Rateb M.E."/>
            <person name="Bull A."/>
            <person name="Goodfellow M."/>
            <person name="Asenjo J.A."/>
            <person name="Ebel R."/>
        </authorList>
    </citation>
    <scope>NUCLEOTIDE SEQUENCE [LARGE SCALE GENOMIC DNA]</scope>
    <source>
        <strain evidence="3 4">C58</strain>
    </source>
</reference>
<dbReference type="InterPro" id="IPR033195">
    <property type="entry name" value="AmidinoTrfase"/>
</dbReference>
<evidence type="ECO:0000313" key="4">
    <source>
        <dbReference type="Proteomes" id="UP000037274"/>
    </source>
</evidence>
<dbReference type="SUPFAM" id="SSF55909">
    <property type="entry name" value="Pentein"/>
    <property type="match status" value="1"/>
</dbReference>
<dbReference type="PANTHER" id="PTHR10488:SF1">
    <property type="entry name" value="GLYCINE AMIDINOTRANSFERASE, MITOCHONDRIAL"/>
    <property type="match status" value="1"/>
</dbReference>
<organism evidence="3 4">
    <name type="scientific">Streptomyces leeuwenhoekii</name>
    <dbReference type="NCBI Taxonomy" id="1437453"/>
    <lineage>
        <taxon>Bacteria</taxon>
        <taxon>Bacillati</taxon>
        <taxon>Actinomycetota</taxon>
        <taxon>Actinomycetes</taxon>
        <taxon>Kitasatosporales</taxon>
        <taxon>Streptomycetaceae</taxon>
        <taxon>Streptomyces</taxon>
    </lineage>
</organism>
<name>A0ABR5HPR5_STRLW</name>
<evidence type="ECO:0000256" key="2">
    <source>
        <dbReference type="ARBA" id="ARBA00022679"/>
    </source>
</evidence>
<dbReference type="PANTHER" id="PTHR10488">
    <property type="entry name" value="GLYCINE AMIDINOTRANSFERASE, MITOCHONDRIAL"/>
    <property type="match status" value="1"/>
</dbReference>
<comment type="similarity">
    <text evidence="1">Belongs to the amidinotransferase family.</text>
</comment>
<keyword evidence="4" id="KW-1185">Reference proteome</keyword>
<sequence length="68" mass="7844">CLRLGRDLVVNISTENRAQACDWLERHLEGRFRIHRVHRLSDSHIDSMVLALRPGTLLVRSKDVADLL</sequence>
<proteinExistence type="inferred from homology"/>
<evidence type="ECO:0000313" key="3">
    <source>
        <dbReference type="EMBL" id="KMS65632.1"/>
    </source>
</evidence>
<accession>A0ABR5HPR5</accession>
<comment type="caution">
    <text evidence="3">The sequence shown here is derived from an EMBL/GenBank/DDBJ whole genome shotgun (WGS) entry which is preliminary data.</text>
</comment>
<dbReference type="Gene3D" id="3.75.10.10">
    <property type="entry name" value="L-arginine/glycine Amidinotransferase, Chain A"/>
    <property type="match status" value="1"/>
</dbReference>
<dbReference type="EMBL" id="LFEH01000454">
    <property type="protein sequence ID" value="KMS65632.1"/>
    <property type="molecule type" value="Genomic_DNA"/>
</dbReference>
<feature type="non-terminal residue" evidence="3">
    <location>
        <position position="68"/>
    </location>
</feature>
<protein>
    <submittedName>
        <fullName evidence="3">Glycine amidinotransferase</fullName>
    </submittedName>
</protein>
<dbReference type="Proteomes" id="UP000037274">
    <property type="component" value="Unassembled WGS sequence"/>
</dbReference>
<gene>
    <name evidence="3" type="ORF">ACH49_30915</name>
</gene>